<reference evidence="2" key="2">
    <citation type="submission" date="2015-01" db="EMBL/GenBank/DDBJ databases">
        <title>Evolutionary Origins and Diversification of the Mycorrhizal Mutualists.</title>
        <authorList>
            <consortium name="DOE Joint Genome Institute"/>
            <consortium name="Mycorrhizal Genomics Consortium"/>
            <person name="Kohler A."/>
            <person name="Kuo A."/>
            <person name="Nagy L.G."/>
            <person name="Floudas D."/>
            <person name="Copeland A."/>
            <person name="Barry K.W."/>
            <person name="Cichocki N."/>
            <person name="Veneault-Fourrey C."/>
            <person name="LaButti K."/>
            <person name="Lindquist E.A."/>
            <person name="Lipzen A."/>
            <person name="Lundell T."/>
            <person name="Morin E."/>
            <person name="Murat C."/>
            <person name="Riley R."/>
            <person name="Ohm R."/>
            <person name="Sun H."/>
            <person name="Tunlid A."/>
            <person name="Henrissat B."/>
            <person name="Grigoriev I.V."/>
            <person name="Hibbett D.S."/>
            <person name="Martin F."/>
        </authorList>
    </citation>
    <scope>NUCLEOTIDE SEQUENCE [LARGE SCALE GENOMIC DNA]</scope>
    <source>
        <strain evidence="2">441</strain>
    </source>
</reference>
<evidence type="ECO:0000313" key="1">
    <source>
        <dbReference type="EMBL" id="KIK29629.1"/>
    </source>
</evidence>
<keyword evidence="2" id="KW-1185">Reference proteome</keyword>
<name>A0A0C9ZUG2_9AGAM</name>
<dbReference type="AlphaFoldDB" id="A0A0C9ZUG2"/>
<protein>
    <submittedName>
        <fullName evidence="1">Uncharacterized protein</fullName>
    </submittedName>
</protein>
<dbReference type="Proteomes" id="UP000054018">
    <property type="component" value="Unassembled WGS sequence"/>
</dbReference>
<accession>A0A0C9ZUG2</accession>
<gene>
    <name evidence="1" type="ORF">PISMIDRAFT_672380</name>
</gene>
<proteinExistence type="predicted"/>
<dbReference type="EMBL" id="KN833689">
    <property type="protein sequence ID" value="KIK29629.1"/>
    <property type="molecule type" value="Genomic_DNA"/>
</dbReference>
<organism evidence="1 2">
    <name type="scientific">Pisolithus microcarpus 441</name>
    <dbReference type="NCBI Taxonomy" id="765257"/>
    <lineage>
        <taxon>Eukaryota</taxon>
        <taxon>Fungi</taxon>
        <taxon>Dikarya</taxon>
        <taxon>Basidiomycota</taxon>
        <taxon>Agaricomycotina</taxon>
        <taxon>Agaricomycetes</taxon>
        <taxon>Agaricomycetidae</taxon>
        <taxon>Boletales</taxon>
        <taxon>Sclerodermatineae</taxon>
        <taxon>Pisolithaceae</taxon>
        <taxon>Pisolithus</taxon>
    </lineage>
</organism>
<evidence type="ECO:0000313" key="2">
    <source>
        <dbReference type="Proteomes" id="UP000054018"/>
    </source>
</evidence>
<sequence>MAVAPYLSICTDVSIETDKASSLCRLPHFYKTPRSIQSSAVTRQVQQKFLPWHLATHAWLLF</sequence>
<dbReference type="HOGENOM" id="CLU_2905051_0_0_1"/>
<reference evidence="1 2" key="1">
    <citation type="submission" date="2014-04" db="EMBL/GenBank/DDBJ databases">
        <authorList>
            <consortium name="DOE Joint Genome Institute"/>
            <person name="Kuo A."/>
            <person name="Kohler A."/>
            <person name="Costa M.D."/>
            <person name="Nagy L.G."/>
            <person name="Floudas D."/>
            <person name="Copeland A."/>
            <person name="Barry K.W."/>
            <person name="Cichocki N."/>
            <person name="Veneault-Fourrey C."/>
            <person name="LaButti K."/>
            <person name="Lindquist E.A."/>
            <person name="Lipzen A."/>
            <person name="Lundell T."/>
            <person name="Morin E."/>
            <person name="Murat C."/>
            <person name="Sun H."/>
            <person name="Tunlid A."/>
            <person name="Henrissat B."/>
            <person name="Grigoriev I.V."/>
            <person name="Hibbett D.S."/>
            <person name="Martin F."/>
            <person name="Nordberg H.P."/>
            <person name="Cantor M.N."/>
            <person name="Hua S.X."/>
        </authorList>
    </citation>
    <scope>NUCLEOTIDE SEQUENCE [LARGE SCALE GENOMIC DNA]</scope>
    <source>
        <strain evidence="1 2">441</strain>
    </source>
</reference>